<comment type="subcellular location">
    <subcellularLocation>
        <location evidence="1">Golgi apparatus membrane</location>
        <topology evidence="1">Single-pass type II membrane protein</topology>
    </subcellularLocation>
</comment>
<protein>
    <submittedName>
        <fullName evidence="13">Uncharacterized protein</fullName>
    </submittedName>
</protein>
<feature type="compositionally biased region" description="Basic and acidic residues" evidence="11">
    <location>
        <begin position="150"/>
        <end position="162"/>
    </location>
</feature>
<dbReference type="OrthoDB" id="205108at2759"/>
<dbReference type="OMA" id="ATYSKEM"/>
<evidence type="ECO:0000256" key="8">
    <source>
        <dbReference type="ARBA" id="ARBA00023034"/>
    </source>
</evidence>
<accession>A0A8T2V2C1</accession>
<evidence type="ECO:0000256" key="6">
    <source>
        <dbReference type="ARBA" id="ARBA00022968"/>
    </source>
</evidence>
<evidence type="ECO:0000256" key="11">
    <source>
        <dbReference type="SAM" id="MobiDB-lite"/>
    </source>
</evidence>
<keyword evidence="7 12" id="KW-1133">Transmembrane helix</keyword>
<keyword evidence="6" id="KW-0735">Signal-anchor</keyword>
<dbReference type="InterPro" id="IPR029044">
    <property type="entry name" value="Nucleotide-diphossugar_trans"/>
</dbReference>
<dbReference type="GO" id="GO:0016757">
    <property type="term" value="F:glycosyltransferase activity"/>
    <property type="evidence" value="ECO:0007669"/>
    <property type="project" value="UniProtKB-KW"/>
</dbReference>
<dbReference type="Proteomes" id="UP000825935">
    <property type="component" value="Chromosome 3"/>
</dbReference>
<evidence type="ECO:0000256" key="10">
    <source>
        <dbReference type="ARBA" id="ARBA00023180"/>
    </source>
</evidence>
<dbReference type="EMBL" id="CM035408">
    <property type="protein sequence ID" value="KAH7441552.1"/>
    <property type="molecule type" value="Genomic_DNA"/>
</dbReference>
<dbReference type="InterPro" id="IPR008630">
    <property type="entry name" value="Glyco_trans_34"/>
</dbReference>
<dbReference type="PANTHER" id="PTHR31311">
    <property type="entry name" value="XYLOGLUCAN 6-XYLOSYLTRANSFERASE 5-RELATED-RELATED"/>
    <property type="match status" value="1"/>
</dbReference>
<dbReference type="Gene3D" id="3.90.550.10">
    <property type="entry name" value="Spore Coat Polysaccharide Biosynthesis Protein SpsA, Chain A"/>
    <property type="match status" value="1"/>
</dbReference>
<evidence type="ECO:0000256" key="7">
    <source>
        <dbReference type="ARBA" id="ARBA00022989"/>
    </source>
</evidence>
<keyword evidence="10" id="KW-0325">Glycoprotein</keyword>
<dbReference type="GO" id="GO:0000139">
    <property type="term" value="C:Golgi membrane"/>
    <property type="evidence" value="ECO:0007669"/>
    <property type="project" value="UniProtKB-SubCell"/>
</dbReference>
<evidence type="ECO:0000313" key="14">
    <source>
        <dbReference type="Proteomes" id="UP000825935"/>
    </source>
</evidence>
<evidence type="ECO:0000256" key="9">
    <source>
        <dbReference type="ARBA" id="ARBA00023136"/>
    </source>
</evidence>
<sequence>MSSIIMSSDCSMSIITKCPIDCSDSTVLLPSSARFHRKLYSRHFLLRRFVLNNSMLILSLLVAALFLLKTTFGSAQQARTHRRLAASNLLPEWKLQDEERIMEARATEAFPRLQGTKLVTSSIDELVLPSQLAATSEERDAPKGESSFPRSDKEENASHGDAEAAAGSSLLLKPWLLPRISNWDEQRQIWREKHPCEGNCNNYKSSILLVSSSRPSPCDNSHGDHIMLKFMKNKMDYGRLHGIKVFYNMAHLEIDMVDYWSKLPLLRTLMISHPEVEWLWWMDSDAIFTDMTFEVPIAKYSDYNLVLHGWEQLVYEKKSWIGINTGIFLLRNCQWSLDLLESWSVMGASKEAREEGGRLVARALSDRPLFDVDDQSALVYKLVTNGEPWKSKIYMEGSYCLHGYWDSIVDKYEEMMQNSRPGYGDERWPFVTHFVGCKPCAKQGHYNETRCIQQMNRAFNFADNQVLQQYGYKHLELGSVMLEKTNR</sequence>
<keyword evidence="5 12" id="KW-0812">Transmembrane</keyword>
<dbReference type="AlphaFoldDB" id="A0A8T2V2C1"/>
<dbReference type="FunFam" id="3.90.550.10:FF:000101">
    <property type="entry name" value="Probable glycosyltransferase 5"/>
    <property type="match status" value="1"/>
</dbReference>
<evidence type="ECO:0000256" key="12">
    <source>
        <dbReference type="SAM" id="Phobius"/>
    </source>
</evidence>
<evidence type="ECO:0000256" key="1">
    <source>
        <dbReference type="ARBA" id="ARBA00004323"/>
    </source>
</evidence>
<comment type="similarity">
    <text evidence="2">Belongs to the glycosyltransferase 34 family.</text>
</comment>
<dbReference type="Pfam" id="PF05637">
    <property type="entry name" value="Glyco_transf_34"/>
    <property type="match status" value="1"/>
</dbReference>
<evidence type="ECO:0000256" key="2">
    <source>
        <dbReference type="ARBA" id="ARBA00005664"/>
    </source>
</evidence>
<keyword evidence="9 12" id="KW-0472">Membrane</keyword>
<keyword evidence="3" id="KW-0328">Glycosyltransferase</keyword>
<organism evidence="13 14">
    <name type="scientific">Ceratopteris richardii</name>
    <name type="common">Triangle waterfern</name>
    <dbReference type="NCBI Taxonomy" id="49495"/>
    <lineage>
        <taxon>Eukaryota</taxon>
        <taxon>Viridiplantae</taxon>
        <taxon>Streptophyta</taxon>
        <taxon>Embryophyta</taxon>
        <taxon>Tracheophyta</taxon>
        <taxon>Polypodiopsida</taxon>
        <taxon>Polypodiidae</taxon>
        <taxon>Polypodiales</taxon>
        <taxon>Pteridineae</taxon>
        <taxon>Pteridaceae</taxon>
        <taxon>Parkerioideae</taxon>
        <taxon>Ceratopteris</taxon>
    </lineage>
</organism>
<gene>
    <name evidence="13" type="ORF">KP509_03G043200</name>
</gene>
<evidence type="ECO:0000256" key="5">
    <source>
        <dbReference type="ARBA" id="ARBA00022692"/>
    </source>
</evidence>
<feature type="transmembrane region" description="Helical" evidence="12">
    <location>
        <begin position="49"/>
        <end position="68"/>
    </location>
</feature>
<feature type="region of interest" description="Disordered" evidence="11">
    <location>
        <begin position="133"/>
        <end position="165"/>
    </location>
</feature>
<reference evidence="13" key="1">
    <citation type="submission" date="2021-08" db="EMBL/GenBank/DDBJ databases">
        <title>WGS assembly of Ceratopteris richardii.</title>
        <authorList>
            <person name="Marchant D.B."/>
            <person name="Chen G."/>
            <person name="Jenkins J."/>
            <person name="Shu S."/>
            <person name="Leebens-Mack J."/>
            <person name="Grimwood J."/>
            <person name="Schmutz J."/>
            <person name="Soltis P."/>
            <person name="Soltis D."/>
            <person name="Chen Z.-H."/>
        </authorList>
    </citation>
    <scope>NUCLEOTIDE SEQUENCE</scope>
    <source>
        <strain evidence="13">Whitten #5841</strain>
        <tissue evidence="13">Leaf</tissue>
    </source>
</reference>
<proteinExistence type="inferred from homology"/>
<evidence type="ECO:0000313" key="13">
    <source>
        <dbReference type="EMBL" id="KAH7441552.1"/>
    </source>
</evidence>
<keyword evidence="14" id="KW-1185">Reference proteome</keyword>
<evidence type="ECO:0000256" key="3">
    <source>
        <dbReference type="ARBA" id="ARBA00022676"/>
    </source>
</evidence>
<comment type="caution">
    <text evidence="13">The sequence shown here is derived from an EMBL/GenBank/DDBJ whole genome shotgun (WGS) entry which is preliminary data.</text>
</comment>
<evidence type="ECO:0000256" key="4">
    <source>
        <dbReference type="ARBA" id="ARBA00022679"/>
    </source>
</evidence>
<keyword evidence="4" id="KW-0808">Transferase</keyword>
<dbReference type="PANTHER" id="PTHR31311:SF44">
    <property type="entry name" value="GLYCOSYLTRANSFERASE 2-RELATED"/>
    <property type="match status" value="1"/>
</dbReference>
<name>A0A8T2V2C1_CERRI</name>
<keyword evidence="8" id="KW-0333">Golgi apparatus</keyword>